<accession>W4KK94</accession>
<dbReference type="Proteomes" id="UP000030671">
    <property type="component" value="Unassembled WGS sequence"/>
</dbReference>
<dbReference type="KEGG" id="hir:HETIRDRAFT_114845"/>
<keyword evidence="3" id="KW-1185">Reference proteome</keyword>
<dbReference type="EMBL" id="KI925455">
    <property type="protein sequence ID" value="ETW86267.1"/>
    <property type="molecule type" value="Genomic_DNA"/>
</dbReference>
<proteinExistence type="predicted"/>
<dbReference type="RefSeq" id="XP_009543023.1">
    <property type="nucleotide sequence ID" value="XM_009544728.1"/>
</dbReference>
<evidence type="ECO:0000313" key="2">
    <source>
        <dbReference type="EMBL" id="ETW86267.1"/>
    </source>
</evidence>
<dbReference type="InParanoid" id="W4KK94"/>
<reference evidence="2 3" key="1">
    <citation type="journal article" date="2012" name="New Phytol.">
        <title>Insight into trade-off between wood decay and parasitism from the genome of a fungal forest pathogen.</title>
        <authorList>
            <person name="Olson A."/>
            <person name="Aerts A."/>
            <person name="Asiegbu F."/>
            <person name="Belbahri L."/>
            <person name="Bouzid O."/>
            <person name="Broberg A."/>
            <person name="Canback B."/>
            <person name="Coutinho P.M."/>
            <person name="Cullen D."/>
            <person name="Dalman K."/>
            <person name="Deflorio G."/>
            <person name="van Diepen L.T."/>
            <person name="Dunand C."/>
            <person name="Duplessis S."/>
            <person name="Durling M."/>
            <person name="Gonthier P."/>
            <person name="Grimwood J."/>
            <person name="Fossdal C.G."/>
            <person name="Hansson D."/>
            <person name="Henrissat B."/>
            <person name="Hietala A."/>
            <person name="Himmelstrand K."/>
            <person name="Hoffmeister D."/>
            <person name="Hogberg N."/>
            <person name="James T.Y."/>
            <person name="Karlsson M."/>
            <person name="Kohler A."/>
            <person name="Kues U."/>
            <person name="Lee Y.H."/>
            <person name="Lin Y.C."/>
            <person name="Lind M."/>
            <person name="Lindquist E."/>
            <person name="Lombard V."/>
            <person name="Lucas S."/>
            <person name="Lunden K."/>
            <person name="Morin E."/>
            <person name="Murat C."/>
            <person name="Park J."/>
            <person name="Raffaello T."/>
            <person name="Rouze P."/>
            <person name="Salamov A."/>
            <person name="Schmutz J."/>
            <person name="Solheim H."/>
            <person name="Stahlberg J."/>
            <person name="Velez H."/>
            <person name="de Vries R.P."/>
            <person name="Wiebenga A."/>
            <person name="Woodward S."/>
            <person name="Yakovlev I."/>
            <person name="Garbelotto M."/>
            <person name="Martin F."/>
            <person name="Grigoriev I.V."/>
            <person name="Stenlid J."/>
        </authorList>
    </citation>
    <scope>NUCLEOTIDE SEQUENCE [LARGE SCALE GENOMIC DNA]</scope>
    <source>
        <strain evidence="2 3">TC 32-1</strain>
    </source>
</reference>
<dbReference type="GeneID" id="20666458"/>
<evidence type="ECO:0000256" key="1">
    <source>
        <dbReference type="SAM" id="MobiDB-lite"/>
    </source>
</evidence>
<dbReference type="AlphaFoldDB" id="W4KK94"/>
<evidence type="ECO:0000313" key="3">
    <source>
        <dbReference type="Proteomes" id="UP000030671"/>
    </source>
</evidence>
<feature type="region of interest" description="Disordered" evidence="1">
    <location>
        <begin position="1"/>
        <end position="42"/>
    </location>
</feature>
<name>W4KK94_HETIT</name>
<organism evidence="2 3">
    <name type="scientific">Heterobasidion irregulare (strain TC 32-1)</name>
    <dbReference type="NCBI Taxonomy" id="747525"/>
    <lineage>
        <taxon>Eukaryota</taxon>
        <taxon>Fungi</taxon>
        <taxon>Dikarya</taxon>
        <taxon>Basidiomycota</taxon>
        <taxon>Agaricomycotina</taxon>
        <taxon>Agaricomycetes</taxon>
        <taxon>Russulales</taxon>
        <taxon>Bondarzewiaceae</taxon>
        <taxon>Heterobasidion</taxon>
        <taxon>Heterobasidion annosum species complex</taxon>
    </lineage>
</organism>
<protein>
    <submittedName>
        <fullName evidence="2">Uncharacterized protein</fullName>
    </submittedName>
</protein>
<feature type="compositionally biased region" description="Basic residues" evidence="1">
    <location>
        <begin position="14"/>
        <end position="32"/>
    </location>
</feature>
<sequence length="102" mass="11203">MTSYSSRIHDHRSSRVSRYHPYPRVRAPRHHSGLSMLPPQPAALAGEAGDLEVEAEKGVEEGVEGGVGKDAAVERRPVQPGLAVLGGHLLAFVTAVWRRWRM</sequence>
<gene>
    <name evidence="2" type="ORF">HETIRDRAFT_114845</name>
</gene>
<dbReference type="HOGENOM" id="CLU_2277861_0_0_1"/>